<proteinExistence type="predicted"/>
<protein>
    <submittedName>
        <fullName evidence="2">Uncharacterized protein</fullName>
    </submittedName>
</protein>
<dbReference type="EMBL" id="ADNV01000237">
    <property type="protein sequence ID" value="EFG76834.1"/>
    <property type="molecule type" value="Genomic_DNA"/>
</dbReference>
<comment type="caution">
    <text evidence="2">The sequence shown here is derived from an EMBL/GenBank/DDBJ whole genome shotgun (WGS) entry which is preliminary data.</text>
</comment>
<sequence length="56" mass="5980">MSKIPPGNRFTTTGRRLGNNAVGAAQEPESTHHPQPAAVFSPARVTRHRGVEKSSS</sequence>
<reference evidence="2 3" key="1">
    <citation type="submission" date="2010-04" db="EMBL/GenBank/DDBJ databases">
        <authorList>
            <person name="Muzny D."/>
            <person name="Qin X."/>
            <person name="Deng J."/>
            <person name="Jiang H."/>
            <person name="Liu Y."/>
            <person name="Qu J."/>
            <person name="Song X.-Z."/>
            <person name="Zhang L."/>
            <person name="Thornton R."/>
            <person name="Coyle M."/>
            <person name="Francisco L."/>
            <person name="Jackson L."/>
            <person name="Javaid M."/>
            <person name="Korchina V."/>
            <person name="Kovar C."/>
            <person name="Mata R."/>
            <person name="Mathew T."/>
            <person name="Ngo R."/>
            <person name="Nguyen L."/>
            <person name="Nguyen N."/>
            <person name="Okwuonu G."/>
            <person name="Ongeri F."/>
            <person name="Pham C."/>
            <person name="Simmons D."/>
            <person name="Wilczek-Boney K."/>
            <person name="Hale W."/>
            <person name="Jakkamsetti A."/>
            <person name="Pham P."/>
            <person name="Ruth R."/>
            <person name="San Lucas F."/>
            <person name="Warren J."/>
            <person name="Zhang J."/>
            <person name="Zhao Z."/>
            <person name="Zhou C."/>
            <person name="Zhu D."/>
            <person name="Lee S."/>
            <person name="Bess C."/>
            <person name="Blankenburg K."/>
            <person name="Forbes L."/>
            <person name="Fu Q."/>
            <person name="Gubbala S."/>
            <person name="Hirani K."/>
            <person name="Jayaseelan J.C."/>
            <person name="Lara F."/>
            <person name="Munidasa M."/>
            <person name="Palculict T."/>
            <person name="Patil S."/>
            <person name="Pu L.-L."/>
            <person name="Saada N."/>
            <person name="Tang L."/>
            <person name="Weissenberger G."/>
            <person name="Zhu Y."/>
            <person name="Hemphill L."/>
            <person name="Shang Y."/>
            <person name="Youmans B."/>
            <person name="Ayvaz T."/>
            <person name="Ross M."/>
            <person name="Santibanez J."/>
            <person name="Aqrawi P."/>
            <person name="Gross S."/>
            <person name="Joshi V."/>
            <person name="Fowler G."/>
            <person name="Nazareth L."/>
            <person name="Reid J."/>
            <person name="Worley K."/>
            <person name="Petrosino J."/>
            <person name="Highlander S."/>
            <person name="Gibbs R."/>
        </authorList>
    </citation>
    <scope>NUCLEOTIDE SEQUENCE [LARGE SCALE GENOMIC DNA]</scope>
    <source>
        <strain evidence="2 3">ATCC BAA-614</strain>
    </source>
</reference>
<dbReference type="Proteomes" id="UP000003653">
    <property type="component" value="Unassembled WGS sequence"/>
</dbReference>
<dbReference type="AlphaFoldDB" id="D5PAR8"/>
<evidence type="ECO:0000256" key="1">
    <source>
        <dbReference type="SAM" id="MobiDB-lite"/>
    </source>
</evidence>
<keyword evidence="3" id="KW-1185">Reference proteome</keyword>
<organism evidence="2 3">
    <name type="scientific">Mycobacterium parascrofulaceum ATCC BAA-614</name>
    <dbReference type="NCBI Taxonomy" id="525368"/>
    <lineage>
        <taxon>Bacteria</taxon>
        <taxon>Bacillati</taxon>
        <taxon>Actinomycetota</taxon>
        <taxon>Actinomycetes</taxon>
        <taxon>Mycobacteriales</taxon>
        <taxon>Mycobacteriaceae</taxon>
        <taxon>Mycobacterium</taxon>
        <taxon>Mycobacterium simiae complex</taxon>
    </lineage>
</organism>
<accession>D5PAR8</accession>
<name>D5PAR8_9MYCO</name>
<dbReference type="HOGENOM" id="CLU_3009458_0_0_11"/>
<evidence type="ECO:0000313" key="2">
    <source>
        <dbReference type="EMBL" id="EFG76834.1"/>
    </source>
</evidence>
<feature type="region of interest" description="Disordered" evidence="1">
    <location>
        <begin position="1"/>
        <end position="56"/>
    </location>
</feature>
<evidence type="ECO:0000313" key="3">
    <source>
        <dbReference type="Proteomes" id="UP000003653"/>
    </source>
</evidence>
<gene>
    <name evidence="2" type="ORF">HMPREF0591_3262</name>
</gene>